<feature type="transmembrane region" description="Helical" evidence="4">
    <location>
        <begin position="283"/>
        <end position="308"/>
    </location>
</feature>
<comment type="caution">
    <text evidence="7">The sequence shown here is derived from an EMBL/GenBank/DDBJ whole genome shotgun (WGS) entry which is preliminary data.</text>
</comment>
<keyword evidence="4" id="KW-1133">Transmembrane helix</keyword>
<dbReference type="GO" id="GO:0004783">
    <property type="term" value="F:sulfite reductase (NADPH) activity"/>
    <property type="evidence" value="ECO:0007669"/>
    <property type="project" value="TreeGrafter"/>
</dbReference>
<dbReference type="OrthoDB" id="9816402at2"/>
<feature type="transmembrane region" description="Helical" evidence="4">
    <location>
        <begin position="122"/>
        <end position="147"/>
    </location>
</feature>
<evidence type="ECO:0000256" key="3">
    <source>
        <dbReference type="ARBA" id="ARBA00023797"/>
    </source>
</evidence>
<dbReference type="SUPFAM" id="SSF63380">
    <property type="entry name" value="Riboflavin synthase domain-like"/>
    <property type="match status" value="1"/>
</dbReference>
<evidence type="ECO:0000256" key="4">
    <source>
        <dbReference type="SAM" id="Phobius"/>
    </source>
</evidence>
<dbReference type="Proteomes" id="UP000439113">
    <property type="component" value="Unassembled WGS sequence"/>
</dbReference>
<reference evidence="7 8" key="1">
    <citation type="submission" date="2019-11" db="EMBL/GenBank/DDBJ databases">
        <title>Whole-genome sequence of a Rhodoblastus acidophilus DSM 142.</title>
        <authorList>
            <person name="Kyndt J.A."/>
            <person name="Meyer T.E."/>
        </authorList>
    </citation>
    <scope>NUCLEOTIDE SEQUENCE [LARGE SCALE GENOMIC DNA]</scope>
    <source>
        <strain evidence="7 8">DSM 142</strain>
    </source>
</reference>
<evidence type="ECO:0000313" key="7">
    <source>
        <dbReference type="EMBL" id="MTV30262.1"/>
    </source>
</evidence>
<gene>
    <name evidence="7" type="ORF">GJ654_04560</name>
</gene>
<dbReference type="SUPFAM" id="SSF52343">
    <property type="entry name" value="Ferredoxin reductase-like, C-terminal NADP-linked domain"/>
    <property type="match status" value="1"/>
</dbReference>
<organism evidence="7 8">
    <name type="scientific">Rhodoblastus acidophilus</name>
    <name type="common">Rhodopseudomonas acidophila</name>
    <dbReference type="NCBI Taxonomy" id="1074"/>
    <lineage>
        <taxon>Bacteria</taxon>
        <taxon>Pseudomonadati</taxon>
        <taxon>Pseudomonadota</taxon>
        <taxon>Alphaproteobacteria</taxon>
        <taxon>Hyphomicrobiales</taxon>
        <taxon>Rhodoblastaceae</taxon>
        <taxon>Rhodoblastus</taxon>
    </lineage>
</organism>
<dbReference type="Gene3D" id="3.40.50.360">
    <property type="match status" value="1"/>
</dbReference>
<dbReference type="Pfam" id="PF03929">
    <property type="entry name" value="PepSY_TM"/>
    <property type="match status" value="1"/>
</dbReference>
<keyword evidence="4" id="KW-0472">Membrane</keyword>
<dbReference type="InterPro" id="IPR001709">
    <property type="entry name" value="Flavoprot_Pyr_Nucl_cyt_Rdtase"/>
</dbReference>
<dbReference type="PROSITE" id="PS50902">
    <property type="entry name" value="FLAVODOXIN_LIKE"/>
    <property type="match status" value="1"/>
</dbReference>
<evidence type="ECO:0000259" key="6">
    <source>
        <dbReference type="PROSITE" id="PS51384"/>
    </source>
</evidence>
<dbReference type="EMBL" id="WNKS01000003">
    <property type="protein sequence ID" value="MTV30262.1"/>
    <property type="molecule type" value="Genomic_DNA"/>
</dbReference>
<dbReference type="InterPro" id="IPR008254">
    <property type="entry name" value="Flavodoxin/NO_synth"/>
</dbReference>
<evidence type="ECO:0000256" key="1">
    <source>
        <dbReference type="ARBA" id="ARBA00022630"/>
    </source>
</evidence>
<keyword evidence="2" id="KW-0288">FMN</keyword>
<sequence length="718" mass="76149">MMRRFHAIAALAVALLLLVVASTGALLSLQPALNRVADPALTPGVSVAQLADAVAARHVRVDAIRIGRDGAATASFNDGAGRETELIDPRSGEGLGAYTASPFFRFVTDLHRSFLLGDGGRVAVALTALGLLALSLTGFALLARSLGGVRKMFRPIRGDRTRRLHGEIGRLALAGFLVSSLTGVVLAAMTFDLVPSSNREAPDVSASGGPAAPIRTLSGLTAVDVADLKLLKFPGASGVFLMRSDAGEATVDPATGAVLSFVVTAPEVRMEQWALALHGAHGLWAFALLLGVCSAGAPVLGATGLLLWRRRRAHGATMPENAAAEIADTIIFVGSENNSTWGFAKSLSRALAAKNFGVHVAAMNEVGPRHLRAKRWLILTSTYGDGAAPTSAKKFLERLAGLDARIPVAVLGFGDRNFPQFCGYAQRVAEAFSSRVWPLLLPMKRIDRRSPQEFAQWARGLGDALGCALVVEHIAERPETQDLELIGREIYGEAVGAPVAILRFAAPILPEFAAGDLLAVQPPGSDMPRFYSLASSTRDGMAEICVRLQAGGLCSTFLHGLTPGERIAAFVRHNPSFRPANGFGPLILIGAGAGIAPLAGFVRANHAGRPVHLYWGGRSPASDFLYEHELAQSLADRRLTTLRTAFSRHDGAPAYVQDRVAADAHSLRALIAEEAQILVCGGRDMAHAVRETLDRIVRPLGLDLATLRTHGRYLEDVF</sequence>
<keyword evidence="4" id="KW-0812">Transmembrane</keyword>
<feature type="transmembrane region" description="Helical" evidence="4">
    <location>
        <begin position="168"/>
        <end position="191"/>
    </location>
</feature>
<dbReference type="PANTHER" id="PTHR19384">
    <property type="entry name" value="NITRIC OXIDE SYNTHASE-RELATED"/>
    <property type="match status" value="1"/>
</dbReference>
<evidence type="ECO:0000313" key="8">
    <source>
        <dbReference type="Proteomes" id="UP000439113"/>
    </source>
</evidence>
<dbReference type="CDD" id="cd06201">
    <property type="entry name" value="SiR_like2"/>
    <property type="match status" value="1"/>
</dbReference>
<feature type="domain" description="Flavodoxin-like" evidence="5">
    <location>
        <begin position="329"/>
        <end position="462"/>
    </location>
</feature>
<dbReference type="GO" id="GO:0005829">
    <property type="term" value="C:cytosol"/>
    <property type="evidence" value="ECO:0007669"/>
    <property type="project" value="TreeGrafter"/>
</dbReference>
<dbReference type="PROSITE" id="PS51384">
    <property type="entry name" value="FAD_FR"/>
    <property type="match status" value="1"/>
</dbReference>
<dbReference type="InterPro" id="IPR039261">
    <property type="entry name" value="FNR_nucleotide-bd"/>
</dbReference>
<dbReference type="PANTHER" id="PTHR19384:SF17">
    <property type="entry name" value="NADPH--CYTOCHROME P450 REDUCTASE"/>
    <property type="match status" value="1"/>
</dbReference>
<proteinExistence type="predicted"/>
<dbReference type="GO" id="GO:0010181">
    <property type="term" value="F:FMN binding"/>
    <property type="evidence" value="ECO:0007669"/>
    <property type="project" value="InterPro"/>
</dbReference>
<evidence type="ECO:0000256" key="2">
    <source>
        <dbReference type="ARBA" id="ARBA00022643"/>
    </source>
</evidence>
<dbReference type="Pfam" id="PF00175">
    <property type="entry name" value="NAD_binding_1"/>
    <property type="match status" value="1"/>
</dbReference>
<dbReference type="AlphaFoldDB" id="A0A6N8DID9"/>
<accession>A0A6N8DID9</accession>
<evidence type="ECO:0000259" key="5">
    <source>
        <dbReference type="PROSITE" id="PS50902"/>
    </source>
</evidence>
<protein>
    <recommendedName>
        <fullName evidence="3">NADPH--hemoprotein reductase</fullName>
        <ecNumber evidence="3">1.6.2.4</ecNumber>
    </recommendedName>
</protein>
<dbReference type="InterPro" id="IPR005625">
    <property type="entry name" value="PepSY-ass_TM"/>
</dbReference>
<feature type="domain" description="FAD-binding FR-type" evidence="6">
    <location>
        <begin position="478"/>
        <end position="580"/>
    </location>
</feature>
<dbReference type="InterPro" id="IPR017938">
    <property type="entry name" value="Riboflavin_synthase-like_b-brl"/>
</dbReference>
<dbReference type="Gene3D" id="3.40.50.80">
    <property type="entry name" value="Nucleotide-binding domain of ferredoxin-NADP reductase (FNR) module"/>
    <property type="match status" value="1"/>
</dbReference>
<dbReference type="InterPro" id="IPR029039">
    <property type="entry name" value="Flavoprotein-like_sf"/>
</dbReference>
<dbReference type="Gene3D" id="2.40.30.10">
    <property type="entry name" value="Translation factors"/>
    <property type="match status" value="1"/>
</dbReference>
<name>A0A6N8DID9_RHOAC</name>
<dbReference type="InterPro" id="IPR001433">
    <property type="entry name" value="OxRdtase_FAD/NAD-bd"/>
</dbReference>
<dbReference type="PRINTS" id="PR00371">
    <property type="entry name" value="FPNCR"/>
</dbReference>
<dbReference type="InterPro" id="IPR017927">
    <property type="entry name" value="FAD-bd_FR_type"/>
</dbReference>
<dbReference type="GO" id="GO:0050660">
    <property type="term" value="F:flavin adenine dinucleotide binding"/>
    <property type="evidence" value="ECO:0007669"/>
    <property type="project" value="TreeGrafter"/>
</dbReference>
<dbReference type="SUPFAM" id="SSF52218">
    <property type="entry name" value="Flavoproteins"/>
    <property type="match status" value="1"/>
</dbReference>
<keyword evidence="1" id="KW-0285">Flavoprotein</keyword>
<dbReference type="Pfam" id="PF00258">
    <property type="entry name" value="Flavodoxin_1"/>
    <property type="match status" value="1"/>
</dbReference>
<dbReference type="EC" id="1.6.2.4" evidence="3"/>